<dbReference type="Gene3D" id="1.10.630.10">
    <property type="entry name" value="Cytochrome P450"/>
    <property type="match status" value="2"/>
</dbReference>
<dbReference type="GO" id="GO:0030295">
    <property type="term" value="F:protein kinase activator activity"/>
    <property type="evidence" value="ECO:0007669"/>
    <property type="project" value="TreeGrafter"/>
</dbReference>
<dbReference type="GO" id="GO:0090307">
    <property type="term" value="P:mitotic spindle assembly"/>
    <property type="evidence" value="ECO:0007669"/>
    <property type="project" value="TreeGrafter"/>
</dbReference>
<dbReference type="Pfam" id="PF12214">
    <property type="entry name" value="TPX2_importin"/>
    <property type="match status" value="1"/>
</dbReference>
<evidence type="ECO:0000259" key="2">
    <source>
        <dbReference type="Pfam" id="PF12214"/>
    </source>
</evidence>
<name>A0AAN7RJA2_TRANT</name>
<comment type="caution">
    <text evidence="3">The sequence shown here is derived from an EMBL/GenBank/DDBJ whole genome shotgun (WGS) entry which is preliminary data.</text>
</comment>
<dbReference type="PANTHER" id="PTHR14326:SF15">
    <property type="entry name" value="OS06G0130200 PROTEIN"/>
    <property type="match status" value="1"/>
</dbReference>
<keyword evidence="4" id="KW-1185">Reference proteome</keyword>
<feature type="compositionally biased region" description="Polar residues" evidence="1">
    <location>
        <begin position="335"/>
        <end position="346"/>
    </location>
</feature>
<protein>
    <recommendedName>
        <fullName evidence="2">TPX2 central domain-containing protein</fullName>
    </recommendedName>
</protein>
<dbReference type="AlphaFoldDB" id="A0AAN7RJA2"/>
<dbReference type="GO" id="GO:0008017">
    <property type="term" value="F:microtubule binding"/>
    <property type="evidence" value="ECO:0007669"/>
    <property type="project" value="TreeGrafter"/>
</dbReference>
<feature type="region of interest" description="Disordered" evidence="1">
    <location>
        <begin position="249"/>
        <end position="268"/>
    </location>
</feature>
<proteinExistence type="predicted"/>
<dbReference type="EMBL" id="JAXQNO010000001">
    <property type="protein sequence ID" value="KAK4805040.1"/>
    <property type="molecule type" value="Genomic_DNA"/>
</dbReference>
<dbReference type="GO" id="GO:0004497">
    <property type="term" value="F:monooxygenase activity"/>
    <property type="evidence" value="ECO:0007669"/>
    <property type="project" value="InterPro"/>
</dbReference>
<accession>A0AAN7RJA2</accession>
<dbReference type="GO" id="GO:0005880">
    <property type="term" value="C:nuclear microtubule"/>
    <property type="evidence" value="ECO:0007669"/>
    <property type="project" value="TreeGrafter"/>
</dbReference>
<feature type="region of interest" description="Disordered" evidence="1">
    <location>
        <begin position="317"/>
        <end position="347"/>
    </location>
</feature>
<dbReference type="GO" id="GO:0020037">
    <property type="term" value="F:heme binding"/>
    <property type="evidence" value="ECO:0007669"/>
    <property type="project" value="InterPro"/>
</dbReference>
<reference evidence="3 4" key="1">
    <citation type="journal article" date="2023" name="Hortic Res">
        <title>Pangenome of water caltrop reveals structural variations and asymmetric subgenome divergence after allopolyploidization.</title>
        <authorList>
            <person name="Zhang X."/>
            <person name="Chen Y."/>
            <person name="Wang L."/>
            <person name="Yuan Y."/>
            <person name="Fang M."/>
            <person name="Shi L."/>
            <person name="Lu R."/>
            <person name="Comes H.P."/>
            <person name="Ma Y."/>
            <person name="Chen Y."/>
            <person name="Huang G."/>
            <person name="Zhou Y."/>
            <person name="Zheng Z."/>
            <person name="Qiu Y."/>
        </authorList>
    </citation>
    <scope>NUCLEOTIDE SEQUENCE [LARGE SCALE GENOMIC DNA]</scope>
    <source>
        <strain evidence="3">F231</strain>
    </source>
</reference>
<dbReference type="InterPro" id="IPR009675">
    <property type="entry name" value="TPX2_fam"/>
</dbReference>
<evidence type="ECO:0000313" key="3">
    <source>
        <dbReference type="EMBL" id="KAK4805040.1"/>
    </source>
</evidence>
<gene>
    <name evidence="3" type="ORF">SAY86_004857</name>
</gene>
<dbReference type="PANTHER" id="PTHR14326">
    <property type="entry name" value="TARGETING PROTEIN FOR XKLP2"/>
    <property type="match status" value="1"/>
</dbReference>
<evidence type="ECO:0000256" key="1">
    <source>
        <dbReference type="SAM" id="MobiDB-lite"/>
    </source>
</evidence>
<dbReference type="GO" id="GO:0005506">
    <property type="term" value="F:iron ion binding"/>
    <property type="evidence" value="ECO:0007669"/>
    <property type="project" value="InterPro"/>
</dbReference>
<dbReference type="Pfam" id="PF00067">
    <property type="entry name" value="p450"/>
    <property type="match status" value="2"/>
</dbReference>
<dbReference type="GO" id="GO:0005819">
    <property type="term" value="C:spindle"/>
    <property type="evidence" value="ECO:0007669"/>
    <property type="project" value="InterPro"/>
</dbReference>
<organism evidence="3 4">
    <name type="scientific">Trapa natans</name>
    <name type="common">Water chestnut</name>
    <dbReference type="NCBI Taxonomy" id="22666"/>
    <lineage>
        <taxon>Eukaryota</taxon>
        <taxon>Viridiplantae</taxon>
        <taxon>Streptophyta</taxon>
        <taxon>Embryophyta</taxon>
        <taxon>Tracheophyta</taxon>
        <taxon>Spermatophyta</taxon>
        <taxon>Magnoliopsida</taxon>
        <taxon>eudicotyledons</taxon>
        <taxon>Gunneridae</taxon>
        <taxon>Pentapetalae</taxon>
        <taxon>rosids</taxon>
        <taxon>malvids</taxon>
        <taxon>Myrtales</taxon>
        <taxon>Lythraceae</taxon>
        <taxon>Trapa</taxon>
    </lineage>
</organism>
<dbReference type="InterPro" id="IPR027330">
    <property type="entry name" value="TPX2_central_dom"/>
</dbReference>
<dbReference type="InterPro" id="IPR036396">
    <property type="entry name" value="Cyt_P450_sf"/>
</dbReference>
<evidence type="ECO:0000313" key="4">
    <source>
        <dbReference type="Proteomes" id="UP001346149"/>
    </source>
</evidence>
<feature type="domain" description="TPX2 central" evidence="2">
    <location>
        <begin position="239"/>
        <end position="402"/>
    </location>
</feature>
<dbReference type="GO" id="GO:0016705">
    <property type="term" value="F:oxidoreductase activity, acting on paired donors, with incorporation or reduction of molecular oxygen"/>
    <property type="evidence" value="ECO:0007669"/>
    <property type="project" value="InterPro"/>
</dbReference>
<dbReference type="Proteomes" id="UP001346149">
    <property type="component" value="Unassembled WGS sequence"/>
</dbReference>
<dbReference type="GO" id="GO:0060236">
    <property type="term" value="P:regulation of mitotic spindle organization"/>
    <property type="evidence" value="ECO:0007669"/>
    <property type="project" value="InterPro"/>
</dbReference>
<dbReference type="InterPro" id="IPR001128">
    <property type="entry name" value="Cyt_P450"/>
</dbReference>
<sequence length="674" mass="76279">MEDEEMEVEEFYVVHEIDLDYEYDAPWYFDFTREESPTEATQVERWFESAKSYPPSPFVANLFSRDKVLLGNAIASLNNESGGSREACQVIQGEMRDHMRLAGGIFGIMQSEGLPDTTNHCTGLNKGSGFCTRELSGKMITKAKNSIKSRSSTLMKPTACMLAKQNKLSQVSSSRSIMLHGRSKDRIMCTYGTESHAAKRQKIEGGHVMKAIEAKQPINFIHKAPKNDGIIDRTPHAKLRITIPREPDLETAQRAQRTKPKNSDKFDSSTVVRRFKARPLNRKILDAPQFPLSQKSTPRLPEFQLFHLKTSERAMQHTYASSSAYSNESKKELSNNDGHSVQENGNNGAGRISLLGLSRKEGSHLFNFKAHPLNKKVLSSKGDLGIFRNTKRGTTVPIEFSFHTENRTEHDLPIELFNKLSLKPDLQESSGSHAHPMVALRPPCLPVKWRTFRRIVKSHIFSAERLADQQNLRRQKVDGLTKHIWRCAGSGQAVDIGQVAFSTTLNLLSNTIFSMDLADPTSDTAKEFKSLVTDIMSAQAEPNMSDFFPVLRHLDVQGIRRRMMGFTLRMSKIMDGFIDGRVAARKESDYRHVNDVLDVLLDRYEENTLEIDLADTKDLFLAVVKETFRMHPPTPLLIPRRAREDTEIMGFTVPGGAQCYFFRYENLRMLTGTT</sequence>
<feature type="compositionally biased region" description="Polar residues" evidence="1">
    <location>
        <begin position="318"/>
        <end position="327"/>
    </location>
</feature>
<dbReference type="SUPFAM" id="SSF48264">
    <property type="entry name" value="Cytochrome P450"/>
    <property type="match status" value="1"/>
</dbReference>